<proteinExistence type="predicted"/>
<evidence type="ECO:0000313" key="3">
    <source>
        <dbReference type="Proteomes" id="UP000631114"/>
    </source>
</evidence>
<organism evidence="2 3">
    <name type="scientific">Coptis chinensis</name>
    <dbReference type="NCBI Taxonomy" id="261450"/>
    <lineage>
        <taxon>Eukaryota</taxon>
        <taxon>Viridiplantae</taxon>
        <taxon>Streptophyta</taxon>
        <taxon>Embryophyta</taxon>
        <taxon>Tracheophyta</taxon>
        <taxon>Spermatophyta</taxon>
        <taxon>Magnoliopsida</taxon>
        <taxon>Ranunculales</taxon>
        <taxon>Ranunculaceae</taxon>
        <taxon>Coptidoideae</taxon>
        <taxon>Coptis</taxon>
    </lineage>
</organism>
<protein>
    <submittedName>
        <fullName evidence="2">Uncharacterized protein</fullName>
    </submittedName>
</protein>
<dbReference type="Proteomes" id="UP000631114">
    <property type="component" value="Unassembled WGS sequence"/>
</dbReference>
<dbReference type="PANTHER" id="PTHR31342:SF16">
    <property type="entry name" value="TALIN_MIDDLE DOMAIN-CONTAINING PROTEIN"/>
    <property type="match status" value="1"/>
</dbReference>
<dbReference type="PANTHER" id="PTHR31342">
    <property type="entry name" value="PROTEIN CHUP1, CHLOROPLASTIC"/>
    <property type="match status" value="1"/>
</dbReference>
<name>A0A835LCQ0_9MAGN</name>
<evidence type="ECO:0000256" key="1">
    <source>
        <dbReference type="ARBA" id="ARBA00023054"/>
    </source>
</evidence>
<dbReference type="InterPro" id="IPR040265">
    <property type="entry name" value="CHUP1/IPGA1-like"/>
</dbReference>
<dbReference type="EMBL" id="JADFTS010000009">
    <property type="protein sequence ID" value="KAF9590648.1"/>
    <property type="molecule type" value="Genomic_DNA"/>
</dbReference>
<dbReference type="AlphaFoldDB" id="A0A835LCQ0"/>
<reference evidence="2 3" key="1">
    <citation type="submission" date="2020-10" db="EMBL/GenBank/DDBJ databases">
        <title>The Coptis chinensis genome and diversification of protoberbering-type alkaloids.</title>
        <authorList>
            <person name="Wang B."/>
            <person name="Shu S."/>
            <person name="Song C."/>
            <person name="Liu Y."/>
        </authorList>
    </citation>
    <scope>NUCLEOTIDE SEQUENCE [LARGE SCALE GENOMIC DNA]</scope>
    <source>
        <strain evidence="2">HL-2020</strain>
        <tissue evidence="2">Leaf</tissue>
    </source>
</reference>
<sequence length="238" mass="27450">MADALAEMTKRSSYFQQIEEDVQKHAKTVMEMKTAITSFQATEMAELLKFQKHVESHLEKLTDETQVLARFEDFPNKKLETLRTAAALYSKLDAILTNLTTWKIETPIGSLLDRVENYFNKIKGEMDALDRSKDDDAKRFQSHKITFDFHILVRIKESMVDLSSSCMEFTLKERREAKAASDGEAGSKTEKKLKACTKMLWRAFQLAFRVYTFAGGHDDRADMLSRELAQEIENEPHH</sequence>
<accession>A0A835LCQ0</accession>
<comment type="caution">
    <text evidence="2">The sequence shown here is derived from an EMBL/GenBank/DDBJ whole genome shotgun (WGS) entry which is preliminary data.</text>
</comment>
<gene>
    <name evidence="2" type="ORF">IFM89_035966</name>
</gene>
<keyword evidence="3" id="KW-1185">Reference proteome</keyword>
<keyword evidence="1" id="KW-0175">Coiled coil</keyword>
<dbReference type="OrthoDB" id="2020598at2759"/>
<evidence type="ECO:0000313" key="2">
    <source>
        <dbReference type="EMBL" id="KAF9590648.1"/>
    </source>
</evidence>